<reference evidence="2 3" key="1">
    <citation type="submission" date="2016-10" db="EMBL/GenBank/DDBJ databases">
        <authorList>
            <person name="Varghese N."/>
            <person name="Submissions S."/>
        </authorList>
    </citation>
    <scope>NUCLEOTIDE SEQUENCE [LARGE SCALE GENOMIC DNA]</scope>
    <source>
        <strain evidence="2 3">WC1T17</strain>
    </source>
</reference>
<dbReference type="Gene3D" id="3.40.630.30">
    <property type="match status" value="1"/>
</dbReference>
<name>A0ABY1ACQ9_9LACO</name>
<sequence>MLRLVALDDAAFLFQLVNHSRQALGQFLPWVKNMRTAEDEVAFIKFALEMGEAGLQKTFVIEEQEQIVGMMDLHAISQADCHARIGYWLDERFIGQGIVTKNLQELEQAAAQMGLHRLEILTRPLNLKSQAVAKRNGYHYEGLLKDYFFEDGKFEDYQLYAKILK</sequence>
<dbReference type="PANTHER" id="PTHR43441">
    <property type="entry name" value="RIBOSOMAL-PROTEIN-SERINE ACETYLTRANSFERASE"/>
    <property type="match status" value="1"/>
</dbReference>
<evidence type="ECO:0000313" key="2">
    <source>
        <dbReference type="EMBL" id="SEM84023.1"/>
    </source>
</evidence>
<proteinExistence type="predicted"/>
<dbReference type="PANTHER" id="PTHR43441:SF11">
    <property type="entry name" value="RIBOSOMAL-PROTEIN-SERINE ACETYLTRANSFERASE"/>
    <property type="match status" value="1"/>
</dbReference>
<comment type="caution">
    <text evidence="2">The sequence shown here is derived from an EMBL/GenBank/DDBJ whole genome shotgun (WGS) entry which is preliminary data.</text>
</comment>
<evidence type="ECO:0000313" key="3">
    <source>
        <dbReference type="Proteomes" id="UP000182089"/>
    </source>
</evidence>
<dbReference type="InterPro" id="IPR000182">
    <property type="entry name" value="GNAT_dom"/>
</dbReference>
<dbReference type="CDD" id="cd04301">
    <property type="entry name" value="NAT_SF"/>
    <property type="match status" value="1"/>
</dbReference>
<protein>
    <submittedName>
        <fullName evidence="2">Ribosomal-protein-serine acetyltransferase</fullName>
    </submittedName>
</protein>
<dbReference type="SUPFAM" id="SSF55729">
    <property type="entry name" value="Acyl-CoA N-acyltransferases (Nat)"/>
    <property type="match status" value="1"/>
</dbReference>
<dbReference type="InterPro" id="IPR051908">
    <property type="entry name" value="Ribosomal_N-acetyltransferase"/>
</dbReference>
<dbReference type="EMBL" id="FOCC01000010">
    <property type="protein sequence ID" value="SEM84023.1"/>
    <property type="molecule type" value="Genomic_DNA"/>
</dbReference>
<feature type="domain" description="N-acetyltransferase" evidence="1">
    <location>
        <begin position="1"/>
        <end position="156"/>
    </location>
</feature>
<dbReference type="InterPro" id="IPR016181">
    <property type="entry name" value="Acyl_CoA_acyltransferase"/>
</dbReference>
<dbReference type="PROSITE" id="PS51186">
    <property type="entry name" value="GNAT"/>
    <property type="match status" value="1"/>
</dbReference>
<dbReference type="Proteomes" id="UP000182089">
    <property type="component" value="Unassembled WGS sequence"/>
</dbReference>
<dbReference type="Pfam" id="PF13302">
    <property type="entry name" value="Acetyltransf_3"/>
    <property type="match status" value="1"/>
</dbReference>
<organism evidence="2 3">
    <name type="scientific">Ligilactobacillus ruminis</name>
    <dbReference type="NCBI Taxonomy" id="1623"/>
    <lineage>
        <taxon>Bacteria</taxon>
        <taxon>Bacillati</taxon>
        <taxon>Bacillota</taxon>
        <taxon>Bacilli</taxon>
        <taxon>Lactobacillales</taxon>
        <taxon>Lactobacillaceae</taxon>
        <taxon>Ligilactobacillus</taxon>
    </lineage>
</organism>
<accession>A0ABY1ACQ9</accession>
<evidence type="ECO:0000259" key="1">
    <source>
        <dbReference type="PROSITE" id="PS51186"/>
    </source>
</evidence>
<gene>
    <name evidence="2" type="ORF">SAMN05216431_11037</name>
</gene>